<keyword evidence="4" id="KW-1003">Cell membrane</keyword>
<dbReference type="PANTHER" id="PTHR43297:SF2">
    <property type="entry name" value="DIPEPTIDE TRANSPORT ATP-BINDING PROTEIN DPPD"/>
    <property type="match status" value="1"/>
</dbReference>
<dbReference type="InterPro" id="IPR027417">
    <property type="entry name" value="P-loop_NTPase"/>
</dbReference>
<keyword evidence="10" id="KW-1185">Reference proteome</keyword>
<dbReference type="NCBIfam" id="TIGR01727">
    <property type="entry name" value="oligo_HPY"/>
    <property type="match status" value="1"/>
</dbReference>
<dbReference type="GO" id="GO:0005524">
    <property type="term" value="F:ATP binding"/>
    <property type="evidence" value="ECO:0007669"/>
    <property type="project" value="UniProtKB-KW"/>
</dbReference>
<protein>
    <submittedName>
        <fullName evidence="9">Oligopeptide/dipeptide ABC transporter ATP-binding protein</fullName>
    </submittedName>
</protein>
<dbReference type="SMART" id="SM00382">
    <property type="entry name" value="AAA"/>
    <property type="match status" value="1"/>
</dbReference>
<organism evidence="9 10">
    <name type="scientific">Paenibacillus turicensis</name>
    <dbReference type="NCBI Taxonomy" id="160487"/>
    <lineage>
        <taxon>Bacteria</taxon>
        <taxon>Bacillati</taxon>
        <taxon>Bacillota</taxon>
        <taxon>Bacilli</taxon>
        <taxon>Bacillales</taxon>
        <taxon>Paenibacillaceae</taxon>
        <taxon>Paenibacillus</taxon>
    </lineage>
</organism>
<comment type="caution">
    <text evidence="9">The sequence shown here is derived from an EMBL/GenBank/DDBJ whole genome shotgun (WGS) entry which is preliminary data.</text>
</comment>
<reference evidence="9 10" key="1">
    <citation type="submission" date="2021-03" db="EMBL/GenBank/DDBJ databases">
        <title>Genomic Encyclopedia of Type Strains, Phase IV (KMG-IV): sequencing the most valuable type-strain genomes for metagenomic binning, comparative biology and taxonomic classification.</title>
        <authorList>
            <person name="Goeker M."/>
        </authorList>
    </citation>
    <scope>NUCLEOTIDE SEQUENCE [LARGE SCALE GENOMIC DNA]</scope>
    <source>
        <strain evidence="9 10">DSM 14349</strain>
    </source>
</reference>
<dbReference type="PANTHER" id="PTHR43297">
    <property type="entry name" value="OLIGOPEPTIDE TRANSPORT ATP-BINDING PROTEIN APPD"/>
    <property type="match status" value="1"/>
</dbReference>
<comment type="similarity">
    <text evidence="2">Belongs to the ABC transporter superfamily.</text>
</comment>
<dbReference type="Pfam" id="PF00005">
    <property type="entry name" value="ABC_tran"/>
    <property type="match status" value="1"/>
</dbReference>
<feature type="domain" description="ABC transporter" evidence="8">
    <location>
        <begin position="14"/>
        <end position="264"/>
    </location>
</feature>
<evidence type="ECO:0000256" key="4">
    <source>
        <dbReference type="ARBA" id="ARBA00022475"/>
    </source>
</evidence>
<dbReference type="PROSITE" id="PS00211">
    <property type="entry name" value="ABC_TRANSPORTER_1"/>
    <property type="match status" value="1"/>
</dbReference>
<dbReference type="RefSeq" id="WP_210087375.1">
    <property type="nucleotide sequence ID" value="NZ_JAGGKG010000001.1"/>
</dbReference>
<evidence type="ECO:0000256" key="1">
    <source>
        <dbReference type="ARBA" id="ARBA00004202"/>
    </source>
</evidence>
<evidence type="ECO:0000256" key="5">
    <source>
        <dbReference type="ARBA" id="ARBA00022741"/>
    </source>
</evidence>
<keyword evidence="5" id="KW-0547">Nucleotide-binding</keyword>
<dbReference type="InterPro" id="IPR050388">
    <property type="entry name" value="ABC_Ni/Peptide_Import"/>
</dbReference>
<gene>
    <name evidence="9" type="ORF">J2Z32_000319</name>
</gene>
<sequence length="335" mass="37068">MDNDLRKVQDAAVLEIQHLRTSFDTEEGIIKAVDDVSLTVPEGRIVCIVGESGCGKSITAMSVMGLLDANAAKVEGRILFQGEDLLRLTKNDLRAIRGNEIAMIFQEPMSSLNPVLTIGQQIMEPLIVHKKLSKKAAKQKAVELIEQVQISRPEQIFDAYPHELSGGMLQRIMIAIAISCEPKLLIADEPTTALDVTIQAQILDMLSHLKESLGMSILLITHDLGVVAEMADEVVVMYAGKVVEYGEVTALFEDPKHPYTQGLLKSKPSMYDMVEELYSIPGQVPNPLSLTESCYFHDRCDACMTICRTQSPKLHTINEDQQAACWLYEEVKLGV</sequence>
<evidence type="ECO:0000256" key="7">
    <source>
        <dbReference type="ARBA" id="ARBA00023136"/>
    </source>
</evidence>
<evidence type="ECO:0000256" key="6">
    <source>
        <dbReference type="ARBA" id="ARBA00022840"/>
    </source>
</evidence>
<dbReference type="InterPro" id="IPR017871">
    <property type="entry name" value="ABC_transporter-like_CS"/>
</dbReference>
<comment type="subcellular location">
    <subcellularLocation>
        <location evidence="1">Cell membrane</location>
        <topology evidence="1">Peripheral membrane protein</topology>
    </subcellularLocation>
</comment>
<evidence type="ECO:0000259" key="8">
    <source>
        <dbReference type="PROSITE" id="PS50893"/>
    </source>
</evidence>
<accession>A0ABS4FM98</accession>
<dbReference type="Gene3D" id="3.40.50.300">
    <property type="entry name" value="P-loop containing nucleotide triphosphate hydrolases"/>
    <property type="match status" value="1"/>
</dbReference>
<evidence type="ECO:0000313" key="9">
    <source>
        <dbReference type="EMBL" id="MBP1903707.1"/>
    </source>
</evidence>
<dbReference type="Proteomes" id="UP001519272">
    <property type="component" value="Unassembled WGS sequence"/>
</dbReference>
<dbReference type="InterPro" id="IPR003439">
    <property type="entry name" value="ABC_transporter-like_ATP-bd"/>
</dbReference>
<dbReference type="Pfam" id="PF08352">
    <property type="entry name" value="oligo_HPY"/>
    <property type="match status" value="1"/>
</dbReference>
<dbReference type="PROSITE" id="PS50893">
    <property type="entry name" value="ABC_TRANSPORTER_2"/>
    <property type="match status" value="1"/>
</dbReference>
<dbReference type="InterPro" id="IPR013563">
    <property type="entry name" value="Oligopep_ABC_C"/>
</dbReference>
<evidence type="ECO:0000256" key="2">
    <source>
        <dbReference type="ARBA" id="ARBA00005417"/>
    </source>
</evidence>
<keyword evidence="7" id="KW-0472">Membrane</keyword>
<proteinExistence type="inferred from homology"/>
<dbReference type="SUPFAM" id="SSF52540">
    <property type="entry name" value="P-loop containing nucleoside triphosphate hydrolases"/>
    <property type="match status" value="1"/>
</dbReference>
<dbReference type="CDD" id="cd03257">
    <property type="entry name" value="ABC_NikE_OppD_transporters"/>
    <property type="match status" value="1"/>
</dbReference>
<dbReference type="EMBL" id="JAGGKG010000001">
    <property type="protein sequence ID" value="MBP1903707.1"/>
    <property type="molecule type" value="Genomic_DNA"/>
</dbReference>
<evidence type="ECO:0000256" key="3">
    <source>
        <dbReference type="ARBA" id="ARBA00022448"/>
    </source>
</evidence>
<keyword evidence="6 9" id="KW-0067">ATP-binding</keyword>
<dbReference type="InterPro" id="IPR003593">
    <property type="entry name" value="AAA+_ATPase"/>
</dbReference>
<keyword evidence="3" id="KW-0813">Transport</keyword>
<evidence type="ECO:0000313" key="10">
    <source>
        <dbReference type="Proteomes" id="UP001519272"/>
    </source>
</evidence>
<name>A0ABS4FM98_9BACL</name>